<feature type="compositionally biased region" description="Polar residues" evidence="1">
    <location>
        <begin position="129"/>
        <end position="143"/>
    </location>
</feature>
<dbReference type="Proteomes" id="UP000887013">
    <property type="component" value="Unassembled WGS sequence"/>
</dbReference>
<sequence length="143" mass="16065">MSLASQQLHCAHSAKPKNFKKKEALRRSERRPSLWQRNPPPPLEIRAFRTPARKRLPKKVVSNPPLKGSQWVKCREFLKEKVKRTLNVTSSGRQILAPNPVVTACNQTAAKRGVSSRVRAPPNDKTDLSRNNTVKSIPSSPVT</sequence>
<proteinExistence type="predicted"/>
<evidence type="ECO:0000313" key="3">
    <source>
        <dbReference type="Proteomes" id="UP000887013"/>
    </source>
</evidence>
<evidence type="ECO:0000313" key="2">
    <source>
        <dbReference type="EMBL" id="GFT33317.1"/>
    </source>
</evidence>
<evidence type="ECO:0000256" key="1">
    <source>
        <dbReference type="SAM" id="MobiDB-lite"/>
    </source>
</evidence>
<comment type="caution">
    <text evidence="2">The sequence shown here is derived from an EMBL/GenBank/DDBJ whole genome shotgun (WGS) entry which is preliminary data.</text>
</comment>
<feature type="compositionally biased region" description="Basic and acidic residues" evidence="1">
    <location>
        <begin position="21"/>
        <end position="32"/>
    </location>
</feature>
<reference evidence="2" key="1">
    <citation type="submission" date="2020-08" db="EMBL/GenBank/DDBJ databases">
        <title>Multicomponent nature underlies the extraordinary mechanical properties of spider dragline silk.</title>
        <authorList>
            <person name="Kono N."/>
            <person name="Nakamura H."/>
            <person name="Mori M."/>
            <person name="Yoshida Y."/>
            <person name="Ohtoshi R."/>
            <person name="Malay A.D."/>
            <person name="Moran D.A.P."/>
            <person name="Tomita M."/>
            <person name="Numata K."/>
            <person name="Arakawa K."/>
        </authorList>
    </citation>
    <scope>NUCLEOTIDE SEQUENCE</scope>
</reference>
<accession>A0A8X6NT23</accession>
<name>A0A8X6NT23_NEPPI</name>
<keyword evidence="3" id="KW-1185">Reference proteome</keyword>
<organism evidence="2 3">
    <name type="scientific">Nephila pilipes</name>
    <name type="common">Giant wood spider</name>
    <name type="synonym">Nephila maculata</name>
    <dbReference type="NCBI Taxonomy" id="299642"/>
    <lineage>
        <taxon>Eukaryota</taxon>
        <taxon>Metazoa</taxon>
        <taxon>Ecdysozoa</taxon>
        <taxon>Arthropoda</taxon>
        <taxon>Chelicerata</taxon>
        <taxon>Arachnida</taxon>
        <taxon>Araneae</taxon>
        <taxon>Araneomorphae</taxon>
        <taxon>Entelegynae</taxon>
        <taxon>Araneoidea</taxon>
        <taxon>Nephilidae</taxon>
        <taxon>Nephila</taxon>
    </lineage>
</organism>
<feature type="region of interest" description="Disordered" evidence="1">
    <location>
        <begin position="108"/>
        <end position="143"/>
    </location>
</feature>
<gene>
    <name evidence="2" type="ORF">NPIL_619611</name>
</gene>
<dbReference type="EMBL" id="BMAW01061890">
    <property type="protein sequence ID" value="GFT33317.1"/>
    <property type="molecule type" value="Genomic_DNA"/>
</dbReference>
<protein>
    <submittedName>
        <fullName evidence="2">Uncharacterized protein</fullName>
    </submittedName>
</protein>
<feature type="region of interest" description="Disordered" evidence="1">
    <location>
        <begin position="1"/>
        <end position="65"/>
    </location>
</feature>
<dbReference type="AlphaFoldDB" id="A0A8X6NT23"/>